<dbReference type="Proteomes" id="UP000000593">
    <property type="component" value="Chromosome 2"/>
</dbReference>
<dbReference type="GO" id="GO:0016788">
    <property type="term" value="F:hydrolase activity, acting on ester bonds"/>
    <property type="evidence" value="ECO:0007669"/>
    <property type="project" value="InterPro"/>
</dbReference>
<evidence type="ECO:0000313" key="6">
    <source>
        <dbReference type="Proteomes" id="UP000000593"/>
    </source>
</evidence>
<protein>
    <recommendedName>
        <fullName evidence="4">VRR-NUC domain-containing protein</fullName>
    </recommendedName>
</protein>
<dbReference type="Gene3D" id="3.40.1350.10">
    <property type="match status" value="1"/>
</dbReference>
<dbReference type="GO" id="GO:0004518">
    <property type="term" value="F:nuclease activity"/>
    <property type="evidence" value="ECO:0007669"/>
    <property type="project" value="UniProtKB-KW"/>
</dbReference>
<dbReference type="KEGG" id="ppr:PBPRB1438"/>
<evidence type="ECO:0000256" key="1">
    <source>
        <dbReference type="ARBA" id="ARBA00001946"/>
    </source>
</evidence>
<keyword evidence="2" id="KW-0540">Nuclease</keyword>
<dbReference type="InterPro" id="IPR014883">
    <property type="entry name" value="VRR_NUC"/>
</dbReference>
<evidence type="ECO:0000259" key="4">
    <source>
        <dbReference type="SMART" id="SM00990"/>
    </source>
</evidence>
<feature type="domain" description="VRR-NUC" evidence="4">
    <location>
        <begin position="1"/>
        <end position="95"/>
    </location>
</feature>
<name>Q6LHC6_PHOPR</name>
<evidence type="ECO:0000256" key="3">
    <source>
        <dbReference type="ARBA" id="ARBA00022801"/>
    </source>
</evidence>
<dbReference type="RefSeq" id="WP_011221477.1">
    <property type="nucleotide sequence ID" value="NC_006371.1"/>
</dbReference>
<proteinExistence type="predicted"/>
<comment type="cofactor">
    <cofactor evidence="1">
        <name>Mg(2+)</name>
        <dbReference type="ChEBI" id="CHEBI:18420"/>
    </cofactor>
</comment>
<dbReference type="GO" id="GO:0003676">
    <property type="term" value="F:nucleic acid binding"/>
    <property type="evidence" value="ECO:0007669"/>
    <property type="project" value="InterPro"/>
</dbReference>
<reference evidence="6" key="1">
    <citation type="journal article" date="2005" name="Science">
        <title>Life at depth: Photobacterium profundum genome sequence and expression analysis.</title>
        <authorList>
            <person name="Vezzi A."/>
            <person name="Campanaro S."/>
            <person name="D'Angelo M."/>
            <person name="Simonato F."/>
            <person name="Vitulo N."/>
            <person name="Lauro F.M."/>
            <person name="Cestaro A."/>
            <person name="Malacrida G."/>
            <person name="Simionati B."/>
            <person name="Cannata N."/>
            <person name="Romualdi C."/>
            <person name="Bartlett D.H."/>
            <person name="Valle G."/>
        </authorList>
    </citation>
    <scope>NUCLEOTIDE SEQUENCE [LARGE SCALE GENOMIC DNA]</scope>
    <source>
        <strain evidence="6">ATCC BAA-1253 / SS9</strain>
    </source>
</reference>
<dbReference type="AlphaFoldDB" id="Q6LHC6"/>
<sequence>MTESQILTDIIRAAFSHPCVGVLLRNNVGAVKSGSRWIRYGLGKGSSDLIGWTTNGIFLAVEVKTLNGKVSPEQIKFIEDVRKHGGIAFIATSRDEFDRLMTEHINFYALKRERQKENPF</sequence>
<dbReference type="HOGENOM" id="CLU_148000_0_0_6"/>
<evidence type="ECO:0000256" key="2">
    <source>
        <dbReference type="ARBA" id="ARBA00022722"/>
    </source>
</evidence>
<keyword evidence="3" id="KW-0378">Hydrolase</keyword>
<dbReference type="SMART" id="SM00990">
    <property type="entry name" value="VRR_NUC"/>
    <property type="match status" value="1"/>
</dbReference>
<evidence type="ECO:0000313" key="5">
    <source>
        <dbReference type="EMBL" id="CAG23304.1"/>
    </source>
</evidence>
<gene>
    <name evidence="5" type="ordered locus">PBPRB1438</name>
</gene>
<dbReference type="EMBL" id="CR378679">
    <property type="protein sequence ID" value="CAG23304.1"/>
    <property type="molecule type" value="Genomic_DNA"/>
</dbReference>
<keyword evidence="6" id="KW-1185">Reference proteome</keyword>
<organism evidence="5 6">
    <name type="scientific">Photobacterium profundum (strain SS9)</name>
    <dbReference type="NCBI Taxonomy" id="298386"/>
    <lineage>
        <taxon>Bacteria</taxon>
        <taxon>Pseudomonadati</taxon>
        <taxon>Pseudomonadota</taxon>
        <taxon>Gammaproteobacteria</taxon>
        <taxon>Vibrionales</taxon>
        <taxon>Vibrionaceae</taxon>
        <taxon>Photobacterium</taxon>
    </lineage>
</organism>
<accession>Q6LHC6</accession>
<dbReference type="Pfam" id="PF08774">
    <property type="entry name" value="VRR_NUC"/>
    <property type="match status" value="1"/>
</dbReference>
<dbReference type="InterPro" id="IPR011856">
    <property type="entry name" value="tRNA_endonuc-like_dom_sf"/>
</dbReference>